<name>A0A0E9SHP7_ANGAN</name>
<dbReference type="EMBL" id="GBXM01068539">
    <property type="protein sequence ID" value="JAH40038.1"/>
    <property type="molecule type" value="Transcribed_RNA"/>
</dbReference>
<protein>
    <submittedName>
        <fullName evidence="2">Uncharacterized protein</fullName>
    </submittedName>
</protein>
<proteinExistence type="predicted"/>
<feature type="region of interest" description="Disordered" evidence="1">
    <location>
        <begin position="1"/>
        <end position="22"/>
    </location>
</feature>
<feature type="compositionally biased region" description="Low complexity" evidence="1">
    <location>
        <begin position="1"/>
        <end position="10"/>
    </location>
</feature>
<accession>A0A0E9SHP7</accession>
<evidence type="ECO:0000313" key="2">
    <source>
        <dbReference type="EMBL" id="JAH40038.1"/>
    </source>
</evidence>
<organism evidence="2">
    <name type="scientific">Anguilla anguilla</name>
    <name type="common">European freshwater eel</name>
    <name type="synonym">Muraena anguilla</name>
    <dbReference type="NCBI Taxonomy" id="7936"/>
    <lineage>
        <taxon>Eukaryota</taxon>
        <taxon>Metazoa</taxon>
        <taxon>Chordata</taxon>
        <taxon>Craniata</taxon>
        <taxon>Vertebrata</taxon>
        <taxon>Euteleostomi</taxon>
        <taxon>Actinopterygii</taxon>
        <taxon>Neopterygii</taxon>
        <taxon>Teleostei</taxon>
        <taxon>Anguilliformes</taxon>
        <taxon>Anguillidae</taxon>
        <taxon>Anguilla</taxon>
    </lineage>
</organism>
<reference evidence="2" key="2">
    <citation type="journal article" date="2015" name="Fish Shellfish Immunol.">
        <title>Early steps in the European eel (Anguilla anguilla)-Vibrio vulnificus interaction in the gills: Role of the RtxA13 toxin.</title>
        <authorList>
            <person name="Callol A."/>
            <person name="Pajuelo D."/>
            <person name="Ebbesson L."/>
            <person name="Teles M."/>
            <person name="MacKenzie S."/>
            <person name="Amaro C."/>
        </authorList>
    </citation>
    <scope>NUCLEOTIDE SEQUENCE</scope>
</reference>
<evidence type="ECO:0000256" key="1">
    <source>
        <dbReference type="SAM" id="MobiDB-lite"/>
    </source>
</evidence>
<reference evidence="2" key="1">
    <citation type="submission" date="2014-11" db="EMBL/GenBank/DDBJ databases">
        <authorList>
            <person name="Amaro Gonzalez C."/>
        </authorList>
    </citation>
    <scope>NUCLEOTIDE SEQUENCE</scope>
</reference>
<sequence>MTFFRGGDQQPHPPPDCPCERLPPSEKVKAKYGFISRGIIQETKIFR</sequence>
<dbReference type="AlphaFoldDB" id="A0A0E9SHP7"/>